<name>A0ABQ8TVH0_PERAM</name>
<proteinExistence type="predicted"/>
<sequence>MAGLCEGGNEPSGSLKASKYLPRDSNARPTGRAGRLRAHLVHGHLRCGTKQRGRKAAVLDSEFSSAQESKVRHASKLEQRTGGSNAVESLEFECSGQSPEVLSWSAVDCLWKSLVRYTVNLSE</sequence>
<evidence type="ECO:0000313" key="2">
    <source>
        <dbReference type="EMBL" id="KAJ4450688.1"/>
    </source>
</evidence>
<protein>
    <submittedName>
        <fullName evidence="2">Uncharacterized protein</fullName>
    </submittedName>
</protein>
<feature type="region of interest" description="Disordered" evidence="1">
    <location>
        <begin position="1"/>
        <end position="33"/>
    </location>
</feature>
<dbReference type="EMBL" id="JAJSOF020000001">
    <property type="protein sequence ID" value="KAJ4450688.1"/>
    <property type="molecule type" value="Genomic_DNA"/>
</dbReference>
<gene>
    <name evidence="2" type="ORF">ANN_02117</name>
</gene>
<accession>A0ABQ8TVH0</accession>
<comment type="caution">
    <text evidence="2">The sequence shown here is derived from an EMBL/GenBank/DDBJ whole genome shotgun (WGS) entry which is preliminary data.</text>
</comment>
<evidence type="ECO:0000256" key="1">
    <source>
        <dbReference type="SAM" id="MobiDB-lite"/>
    </source>
</evidence>
<reference evidence="2 3" key="1">
    <citation type="journal article" date="2022" name="Allergy">
        <title>Genome assembly and annotation of Periplaneta americana reveal a comprehensive cockroach allergen profile.</title>
        <authorList>
            <person name="Wang L."/>
            <person name="Xiong Q."/>
            <person name="Saelim N."/>
            <person name="Wang L."/>
            <person name="Nong W."/>
            <person name="Wan A.T."/>
            <person name="Shi M."/>
            <person name="Liu X."/>
            <person name="Cao Q."/>
            <person name="Hui J.H.L."/>
            <person name="Sookrung N."/>
            <person name="Leung T.F."/>
            <person name="Tungtrongchitr A."/>
            <person name="Tsui S.K.W."/>
        </authorList>
    </citation>
    <scope>NUCLEOTIDE SEQUENCE [LARGE SCALE GENOMIC DNA]</scope>
    <source>
        <strain evidence="2">PWHHKU_190912</strain>
    </source>
</reference>
<keyword evidence="3" id="KW-1185">Reference proteome</keyword>
<dbReference type="Proteomes" id="UP001148838">
    <property type="component" value="Unassembled WGS sequence"/>
</dbReference>
<organism evidence="2 3">
    <name type="scientific">Periplaneta americana</name>
    <name type="common">American cockroach</name>
    <name type="synonym">Blatta americana</name>
    <dbReference type="NCBI Taxonomy" id="6978"/>
    <lineage>
        <taxon>Eukaryota</taxon>
        <taxon>Metazoa</taxon>
        <taxon>Ecdysozoa</taxon>
        <taxon>Arthropoda</taxon>
        <taxon>Hexapoda</taxon>
        <taxon>Insecta</taxon>
        <taxon>Pterygota</taxon>
        <taxon>Neoptera</taxon>
        <taxon>Polyneoptera</taxon>
        <taxon>Dictyoptera</taxon>
        <taxon>Blattodea</taxon>
        <taxon>Blattoidea</taxon>
        <taxon>Blattidae</taxon>
        <taxon>Blattinae</taxon>
        <taxon>Periplaneta</taxon>
    </lineage>
</organism>
<evidence type="ECO:0000313" key="3">
    <source>
        <dbReference type="Proteomes" id="UP001148838"/>
    </source>
</evidence>